<proteinExistence type="predicted"/>
<evidence type="ECO:0000313" key="4">
    <source>
        <dbReference type="Proteomes" id="UP000071859"/>
    </source>
</evidence>
<dbReference type="PANTHER" id="PTHR38033:SF1">
    <property type="entry name" value="DOTU FAMILY TYPE IV_VI SECRETION SYSTEM PROTEIN"/>
    <property type="match status" value="1"/>
</dbReference>
<sequence length="229" mass="25489">MSATMSLSSDNTALLPVALRDTALTISDLEGRDEHGSDSIDSLRDECKGQIARLKEELRARRLSSDEIDDAVYAQCALLDEAALRCLEGAARDEWEQKPLQLEAFHTNEAGEELIRRMEQRLRERRPAQSLFAIFAAVLDLGFKGRFALDGDDARMRLKRAIDERLGTSQDANDDGSVVIEAAVRLPWMRRISPLAGIALACAMIGMVWFGIDSWLDASVAHMVQKESR</sequence>
<accession>A0A158ECN6</accession>
<dbReference type="EMBL" id="FCOX02000066">
    <property type="protein sequence ID" value="SAL04608.1"/>
    <property type="molecule type" value="Genomic_DNA"/>
</dbReference>
<name>A0A158ECN6_9BURK</name>
<dbReference type="InterPro" id="IPR038522">
    <property type="entry name" value="T4/T6SS_DotU_sf"/>
</dbReference>
<protein>
    <submittedName>
        <fullName evidence="3">OmpA family protein</fullName>
    </submittedName>
</protein>
<feature type="domain" description="Type IV / VI secretion system DotU" evidence="2">
    <location>
        <begin position="19"/>
        <end position="212"/>
    </location>
</feature>
<dbReference type="PANTHER" id="PTHR38033">
    <property type="entry name" value="MEMBRANE PROTEIN-RELATED"/>
    <property type="match status" value="1"/>
</dbReference>
<dbReference type="Gene3D" id="1.25.40.590">
    <property type="entry name" value="Type IV / VI secretion system, DotU"/>
    <property type="match status" value="1"/>
</dbReference>
<evidence type="ECO:0000313" key="3">
    <source>
        <dbReference type="EMBL" id="SAL04608.1"/>
    </source>
</evidence>
<reference evidence="3" key="1">
    <citation type="submission" date="2016-01" db="EMBL/GenBank/DDBJ databases">
        <authorList>
            <person name="Peeters C."/>
        </authorList>
    </citation>
    <scope>NUCLEOTIDE SEQUENCE</scope>
    <source>
        <strain evidence="3">LMG 29321</strain>
    </source>
</reference>
<organism evidence="3 4">
    <name type="scientific">Caballeronia calidae</name>
    <dbReference type="NCBI Taxonomy" id="1777139"/>
    <lineage>
        <taxon>Bacteria</taxon>
        <taxon>Pseudomonadati</taxon>
        <taxon>Pseudomonadota</taxon>
        <taxon>Betaproteobacteria</taxon>
        <taxon>Burkholderiales</taxon>
        <taxon>Burkholderiaceae</taxon>
        <taxon>Caballeronia</taxon>
    </lineage>
</organism>
<dbReference type="InterPro" id="IPR017732">
    <property type="entry name" value="T4/T6SS_DotU"/>
</dbReference>
<dbReference type="NCBIfam" id="TIGR03349">
    <property type="entry name" value="IV_VI_DotU"/>
    <property type="match status" value="1"/>
</dbReference>
<keyword evidence="1" id="KW-1133">Transmembrane helix</keyword>
<comment type="caution">
    <text evidence="3">The sequence shown here is derived from an EMBL/GenBank/DDBJ whole genome shotgun (WGS) entry which is preliminary data.</text>
</comment>
<keyword evidence="1" id="KW-0812">Transmembrane</keyword>
<dbReference type="Pfam" id="PF09850">
    <property type="entry name" value="DotU"/>
    <property type="match status" value="1"/>
</dbReference>
<keyword evidence="4" id="KW-1185">Reference proteome</keyword>
<gene>
    <name evidence="3" type="ORF">AWB78_07056</name>
</gene>
<dbReference type="Proteomes" id="UP000071859">
    <property type="component" value="Unassembled WGS sequence"/>
</dbReference>
<evidence type="ECO:0000259" key="2">
    <source>
        <dbReference type="Pfam" id="PF09850"/>
    </source>
</evidence>
<dbReference type="AlphaFoldDB" id="A0A158ECN6"/>
<evidence type="ECO:0000256" key="1">
    <source>
        <dbReference type="SAM" id="Phobius"/>
    </source>
</evidence>
<keyword evidence="1" id="KW-0472">Membrane</keyword>
<feature type="transmembrane region" description="Helical" evidence="1">
    <location>
        <begin position="195"/>
        <end position="212"/>
    </location>
</feature>